<comment type="similarity">
    <text evidence="3">Belongs to the acetyltransferase family. RimJ subfamily.</text>
</comment>
<name>A0A512BAL5_9BACT</name>
<comment type="caution">
    <text evidence="5">The sequence shown here is derived from an EMBL/GenBank/DDBJ whole genome shotgun (WGS) entry which is preliminary data.</text>
</comment>
<keyword evidence="2" id="KW-0012">Acyltransferase</keyword>
<dbReference type="InterPro" id="IPR016181">
    <property type="entry name" value="Acyl_CoA_acyltransferase"/>
</dbReference>
<reference evidence="5 6" key="1">
    <citation type="submission" date="2019-07" db="EMBL/GenBank/DDBJ databases">
        <title>Whole genome shotgun sequence of Segetibacter aerophilus NBRC 106135.</title>
        <authorList>
            <person name="Hosoyama A."/>
            <person name="Uohara A."/>
            <person name="Ohji S."/>
            <person name="Ichikawa N."/>
        </authorList>
    </citation>
    <scope>NUCLEOTIDE SEQUENCE [LARGE SCALE GENOMIC DNA]</scope>
    <source>
        <strain evidence="5 6">NBRC 106135</strain>
    </source>
</reference>
<feature type="domain" description="N-acetyltransferase" evidence="4">
    <location>
        <begin position="1"/>
        <end position="89"/>
    </location>
</feature>
<evidence type="ECO:0000313" key="5">
    <source>
        <dbReference type="EMBL" id="GEO09011.1"/>
    </source>
</evidence>
<organism evidence="5 6">
    <name type="scientific">Segetibacter aerophilus</name>
    <dbReference type="NCBI Taxonomy" id="670293"/>
    <lineage>
        <taxon>Bacteria</taxon>
        <taxon>Pseudomonadati</taxon>
        <taxon>Bacteroidota</taxon>
        <taxon>Chitinophagia</taxon>
        <taxon>Chitinophagales</taxon>
        <taxon>Chitinophagaceae</taxon>
        <taxon>Segetibacter</taxon>
    </lineage>
</organism>
<evidence type="ECO:0000259" key="4">
    <source>
        <dbReference type="PROSITE" id="PS51186"/>
    </source>
</evidence>
<gene>
    <name evidence="5" type="ORF">SAE01_15070</name>
</gene>
<dbReference type="Proteomes" id="UP000321513">
    <property type="component" value="Unassembled WGS sequence"/>
</dbReference>
<dbReference type="PROSITE" id="PS51186">
    <property type="entry name" value="GNAT"/>
    <property type="match status" value="1"/>
</dbReference>
<sequence length="100" mass="11614">MVKNIDWSVPKGELAYFIDAEQEGKGFTSNAVELVKNYAFEDLKIEKLYIKIDPRNLGSKRVAINNGFEKEGYFKHEYRTGYGDVTDVERYGLVNNRSRR</sequence>
<accession>A0A512BAL5</accession>
<dbReference type="GO" id="GO:0016747">
    <property type="term" value="F:acyltransferase activity, transferring groups other than amino-acyl groups"/>
    <property type="evidence" value="ECO:0007669"/>
    <property type="project" value="InterPro"/>
</dbReference>
<evidence type="ECO:0000256" key="2">
    <source>
        <dbReference type="ARBA" id="ARBA00023315"/>
    </source>
</evidence>
<protein>
    <recommendedName>
        <fullName evidence="4">N-acetyltransferase domain-containing protein</fullName>
    </recommendedName>
</protein>
<dbReference type="PANTHER" id="PTHR43792">
    <property type="entry name" value="GNAT FAMILY, PUTATIVE (AFU_ORTHOLOGUE AFUA_3G00765)-RELATED-RELATED"/>
    <property type="match status" value="1"/>
</dbReference>
<evidence type="ECO:0000313" key="6">
    <source>
        <dbReference type="Proteomes" id="UP000321513"/>
    </source>
</evidence>
<dbReference type="Gene3D" id="3.40.630.30">
    <property type="match status" value="1"/>
</dbReference>
<dbReference type="InterPro" id="IPR000182">
    <property type="entry name" value="GNAT_dom"/>
</dbReference>
<dbReference type="SUPFAM" id="SSF55729">
    <property type="entry name" value="Acyl-CoA N-acyltransferases (Nat)"/>
    <property type="match status" value="1"/>
</dbReference>
<proteinExistence type="inferred from homology"/>
<evidence type="ECO:0000256" key="3">
    <source>
        <dbReference type="ARBA" id="ARBA00038502"/>
    </source>
</evidence>
<dbReference type="AlphaFoldDB" id="A0A512BAL5"/>
<keyword evidence="6" id="KW-1185">Reference proteome</keyword>
<evidence type="ECO:0000256" key="1">
    <source>
        <dbReference type="ARBA" id="ARBA00022679"/>
    </source>
</evidence>
<dbReference type="Pfam" id="PF13302">
    <property type="entry name" value="Acetyltransf_3"/>
    <property type="match status" value="1"/>
</dbReference>
<dbReference type="EMBL" id="BJYT01000005">
    <property type="protein sequence ID" value="GEO09011.1"/>
    <property type="molecule type" value="Genomic_DNA"/>
</dbReference>
<keyword evidence="1" id="KW-0808">Transferase</keyword>
<dbReference type="InterPro" id="IPR051531">
    <property type="entry name" value="N-acetyltransferase"/>
</dbReference>
<dbReference type="PANTHER" id="PTHR43792:SF8">
    <property type="entry name" value="[RIBOSOMAL PROTEIN US5]-ALANINE N-ACETYLTRANSFERASE"/>
    <property type="match status" value="1"/>
</dbReference>